<feature type="compositionally biased region" description="Low complexity" evidence="1">
    <location>
        <begin position="37"/>
        <end position="70"/>
    </location>
</feature>
<sequence>MSNHNIFDDTEPPPAYEEAVAGSSSNNQGPPPPTPTRPTNHNNSKTDNAPNSPTTPGGPASPSSTSPHTPAQTFQQIIPPSQTVNRQFPPAFNLYRDPFSSRPTFSIGEHQTTPLYAVTAWAGWSTRQNLVLHNGPTEDHPPLATVAYEQGARRMDVHLPPLPGQPPAPIPVLVPSAMRSKFVFSVEVPWGGADGPAAHRKESFEWRRSNSPAIASLGGRSHGWKLVRLSNELPSGGLTVSGSGPPAGDGHEVVAMCAHAVMSVSKLWKFAFTGTGASGALGERWAVMAVATALVIWDQEIKSN</sequence>
<protein>
    <submittedName>
        <fullName evidence="2">Uncharacterized protein</fullName>
    </submittedName>
</protein>
<evidence type="ECO:0000313" key="2">
    <source>
        <dbReference type="EMBL" id="KUI69088.1"/>
    </source>
</evidence>
<evidence type="ECO:0000256" key="1">
    <source>
        <dbReference type="SAM" id="MobiDB-lite"/>
    </source>
</evidence>
<evidence type="ECO:0000313" key="3">
    <source>
        <dbReference type="Proteomes" id="UP000078559"/>
    </source>
</evidence>
<feature type="region of interest" description="Disordered" evidence="1">
    <location>
        <begin position="1"/>
        <end position="72"/>
    </location>
</feature>
<keyword evidence="3" id="KW-1185">Reference proteome</keyword>
<organism evidence="2 3">
    <name type="scientific">Cytospora mali</name>
    <name type="common">Apple Valsa canker fungus</name>
    <name type="synonym">Valsa mali</name>
    <dbReference type="NCBI Taxonomy" id="578113"/>
    <lineage>
        <taxon>Eukaryota</taxon>
        <taxon>Fungi</taxon>
        <taxon>Dikarya</taxon>
        <taxon>Ascomycota</taxon>
        <taxon>Pezizomycotina</taxon>
        <taxon>Sordariomycetes</taxon>
        <taxon>Sordariomycetidae</taxon>
        <taxon>Diaporthales</taxon>
        <taxon>Cytosporaceae</taxon>
        <taxon>Cytospora</taxon>
    </lineage>
</organism>
<proteinExistence type="predicted"/>
<accession>A0A194VYZ2</accession>
<reference evidence="2" key="1">
    <citation type="submission" date="2014-12" db="EMBL/GenBank/DDBJ databases">
        <title>Genome Sequence of Valsa Canker Pathogens Uncovers a Specific Adaption of Colonization on Woody Bark.</title>
        <authorList>
            <person name="Yin Z."/>
            <person name="Liu H."/>
            <person name="Gao X."/>
            <person name="Li Z."/>
            <person name="Song N."/>
            <person name="Ke X."/>
            <person name="Dai Q."/>
            <person name="Wu Y."/>
            <person name="Sun Y."/>
            <person name="Xu J.-R."/>
            <person name="Kang Z.K."/>
            <person name="Wang L."/>
            <person name="Huang L."/>
        </authorList>
    </citation>
    <scope>NUCLEOTIDE SEQUENCE [LARGE SCALE GENOMIC DNA]</scope>
    <source>
        <strain evidence="2">03-8</strain>
    </source>
</reference>
<dbReference type="AlphaFoldDB" id="A0A194VYZ2"/>
<name>A0A194VYZ2_CYTMA</name>
<gene>
    <name evidence="2" type="ORF">VM1G_04357</name>
</gene>
<dbReference type="OrthoDB" id="5073671at2759"/>
<dbReference type="Proteomes" id="UP000078559">
    <property type="component" value="Chromosome 4"/>
</dbReference>
<dbReference type="EMBL" id="CM003101">
    <property type="protein sequence ID" value="KUI69088.1"/>
    <property type="molecule type" value="Genomic_DNA"/>
</dbReference>